<dbReference type="SFLD" id="SFLDG01129">
    <property type="entry name" value="C1.5:_HAD__Beta-PGM__Phosphata"/>
    <property type="match status" value="1"/>
</dbReference>
<dbReference type="NCBIfam" id="TIGR01549">
    <property type="entry name" value="HAD-SF-IA-v1"/>
    <property type="match status" value="1"/>
</dbReference>
<dbReference type="RefSeq" id="WP_305110060.1">
    <property type="nucleotide sequence ID" value="NZ_BAAAII010000002.1"/>
</dbReference>
<comment type="caution">
    <text evidence="1">The sequence shown here is derived from an EMBL/GenBank/DDBJ whole genome shotgun (WGS) entry which is preliminary data.</text>
</comment>
<gene>
    <name evidence="1" type="ORF">Q7X28_01390</name>
</gene>
<keyword evidence="1" id="KW-0378">Hydrolase</keyword>
<dbReference type="Proteomes" id="UP001178281">
    <property type="component" value="Unassembled WGS sequence"/>
</dbReference>
<dbReference type="InterPro" id="IPR023214">
    <property type="entry name" value="HAD_sf"/>
</dbReference>
<dbReference type="PANTHER" id="PTHR46649:SF4">
    <property type="entry name" value="HALOACID DEHALOGENASE-LIKE HYDROLASE (HAD) SUPERFAMILY PROTEIN"/>
    <property type="match status" value="1"/>
</dbReference>
<organism evidence="1 2">
    <name type="scientific">Tsukamurella strandjordii</name>
    <dbReference type="NCBI Taxonomy" id="147577"/>
    <lineage>
        <taxon>Bacteria</taxon>
        <taxon>Bacillati</taxon>
        <taxon>Actinomycetota</taxon>
        <taxon>Actinomycetes</taxon>
        <taxon>Mycobacteriales</taxon>
        <taxon>Tsukamurellaceae</taxon>
        <taxon>Tsukamurella</taxon>
    </lineage>
</organism>
<protein>
    <submittedName>
        <fullName evidence="1">HAD-IA family hydrolase</fullName>
    </submittedName>
</protein>
<proteinExistence type="predicted"/>
<dbReference type="Pfam" id="PF00702">
    <property type="entry name" value="Hydrolase"/>
    <property type="match status" value="1"/>
</dbReference>
<dbReference type="GO" id="GO:0016787">
    <property type="term" value="F:hydrolase activity"/>
    <property type="evidence" value="ECO:0007669"/>
    <property type="project" value="UniProtKB-KW"/>
</dbReference>
<sequence length="230" mass="24759">MTSYRGVLFDFSGTLFRLEPDPQWFAGLAGPDGRPLDDAAQSELLYRMTVPVGVPVPMDDDALRTWHARDLSSEDHRNAYLHVMASSGVTDADERSRLYGEFSDPLNWTIYPDTAAVLRAVRDAGLKVGVLSNIGYDIRPAFEREGIDGLVDEFVLSFEVGHVKPDAEIFRIASAALGLPPEEVLMVGDSAEADGASRTIGCGFAQVDPVPVAQRPDGLLVAVRGAGAIA</sequence>
<accession>A0AA90NDV6</accession>
<dbReference type="SUPFAM" id="SSF56784">
    <property type="entry name" value="HAD-like"/>
    <property type="match status" value="1"/>
</dbReference>
<evidence type="ECO:0000313" key="1">
    <source>
        <dbReference type="EMBL" id="MDP0396570.1"/>
    </source>
</evidence>
<dbReference type="InterPro" id="IPR006439">
    <property type="entry name" value="HAD-SF_hydro_IA"/>
</dbReference>
<dbReference type="InterPro" id="IPR036412">
    <property type="entry name" value="HAD-like_sf"/>
</dbReference>
<dbReference type="PANTHER" id="PTHR46649">
    <property type="match status" value="1"/>
</dbReference>
<evidence type="ECO:0000313" key="2">
    <source>
        <dbReference type="Proteomes" id="UP001178281"/>
    </source>
</evidence>
<keyword evidence="2" id="KW-1185">Reference proteome</keyword>
<dbReference type="SFLD" id="SFLDS00003">
    <property type="entry name" value="Haloacid_Dehalogenase"/>
    <property type="match status" value="1"/>
</dbReference>
<reference evidence="1" key="1">
    <citation type="submission" date="2023-08" db="EMBL/GenBank/DDBJ databases">
        <title>The draft genome of Tsukamurella strandjordii strain 050030.</title>
        <authorList>
            <person name="Zhao F."/>
            <person name="Feng Y."/>
            <person name="Zong Z."/>
        </authorList>
    </citation>
    <scope>NUCLEOTIDE SEQUENCE</scope>
    <source>
        <strain evidence="1">050030</strain>
    </source>
</reference>
<dbReference type="Gene3D" id="3.40.50.1000">
    <property type="entry name" value="HAD superfamily/HAD-like"/>
    <property type="match status" value="1"/>
</dbReference>
<dbReference type="AlphaFoldDB" id="A0AA90NDV6"/>
<dbReference type="EMBL" id="JAUTIX010000001">
    <property type="protein sequence ID" value="MDP0396570.1"/>
    <property type="molecule type" value="Genomic_DNA"/>
</dbReference>
<name>A0AA90NDV6_9ACTN</name>